<proteinExistence type="predicted"/>
<dbReference type="EMBL" id="MN448270">
    <property type="protein sequence ID" value="QFG73771.1"/>
    <property type="molecule type" value="Genomic_DNA"/>
</dbReference>
<reference evidence="1" key="1">
    <citation type="journal article" date="2019" name="Philos. Trans. R. Soc. Lond., B, Biol. Sci.">
        <title>Targeted metagenomic recovery of four divergent viruses reveals shared and distinctive characteristics of giant viruses of marine eukaryotes.</title>
        <authorList>
            <person name="Needham D.M."/>
            <person name="Poirier C."/>
            <person name="Hehenberger E."/>
            <person name="Jimenez V."/>
            <person name="Swalwell J.E."/>
            <person name="Santoro A.E."/>
            <person name="Worden A.Z."/>
        </authorList>
    </citation>
    <scope>NUCLEOTIDE SEQUENCE</scope>
    <source>
        <strain evidence="1">OPacV-662</strain>
    </source>
</reference>
<protein>
    <submittedName>
        <fullName evidence="1">Uncharacterized protein</fullName>
    </submittedName>
</protein>
<sequence>MNTQIIKKTIIFQENYFHLCGETDSLNNDYPCIEDAKKGKTCTNVLKKLNHKKSRKGIPAMCWLCGEEIPDGRTEYRFNSATYMGIMIHLHVEHKIQFSPDFERYVLKNLIPMHVVPYKRKGTVYARITTNQWNIMDALFTHGSDKKYIKGDNQHTSEHAGILDFNMTSLERVMVSTNVTRLTKDDDIFMPHDIHNAIDYEYMFHTHPFTSNRIKKDGIVYDFPSWLDLGHFIYHYERGKTQGSIIIAREGVYIIKGRTQGNIRIPPEDDYNELYDDIQDDAFKNFRHFRSPYYNRVVAKDTSGVRRLNRFLKPYNLKIWFKARKQHKKLWVLPSISLKVDVYEK</sequence>
<accession>A0A5J6VK18</accession>
<name>A0A5J6VK18_9VIRU</name>
<evidence type="ECO:0000313" key="1">
    <source>
        <dbReference type="EMBL" id="QFG73771.1"/>
    </source>
</evidence>
<organism evidence="1">
    <name type="scientific">Megaviridae environmental sample</name>
    <dbReference type="NCBI Taxonomy" id="1737588"/>
    <lineage>
        <taxon>Viruses</taxon>
        <taxon>Varidnaviria</taxon>
        <taxon>Bamfordvirae</taxon>
        <taxon>Nucleocytoviricota</taxon>
        <taxon>Megaviricetes</taxon>
        <taxon>Imitervirales</taxon>
        <taxon>Mimiviridae</taxon>
        <taxon>environmental samples</taxon>
    </lineage>
</organism>